<proteinExistence type="predicted"/>
<gene>
    <name evidence="1" type="ORF">PISMIDRAFT_440879</name>
</gene>
<name>A0A0C9ZUR7_9AGAM</name>
<accession>A0A0C9ZUR7</accession>
<organism evidence="1 2">
    <name type="scientific">Pisolithus microcarpus 441</name>
    <dbReference type="NCBI Taxonomy" id="765257"/>
    <lineage>
        <taxon>Eukaryota</taxon>
        <taxon>Fungi</taxon>
        <taxon>Dikarya</taxon>
        <taxon>Basidiomycota</taxon>
        <taxon>Agaricomycotina</taxon>
        <taxon>Agaricomycetes</taxon>
        <taxon>Agaricomycetidae</taxon>
        <taxon>Boletales</taxon>
        <taxon>Sclerodermatineae</taxon>
        <taxon>Pisolithaceae</taxon>
        <taxon>Pisolithus</taxon>
    </lineage>
</organism>
<evidence type="ECO:0000313" key="1">
    <source>
        <dbReference type="EMBL" id="KIK29754.1"/>
    </source>
</evidence>
<sequence length="96" mass="10700">MVIPVHSQHLAWHRGCLLSRALLLGSNRCSFFHPSRTERPPSSSVTYHQQLKCKPCRGNGRGDAHLYCVLLKKVECQSTSCKSGLAPTSLDEVLRL</sequence>
<dbReference type="EMBL" id="KN833688">
    <property type="protein sequence ID" value="KIK29754.1"/>
    <property type="molecule type" value="Genomic_DNA"/>
</dbReference>
<dbReference type="AlphaFoldDB" id="A0A0C9ZUR7"/>
<dbReference type="HOGENOM" id="CLU_2360542_0_0_1"/>
<protein>
    <submittedName>
        <fullName evidence="1">Uncharacterized protein</fullName>
    </submittedName>
</protein>
<reference evidence="1 2" key="1">
    <citation type="submission" date="2014-04" db="EMBL/GenBank/DDBJ databases">
        <authorList>
            <consortium name="DOE Joint Genome Institute"/>
            <person name="Kuo A."/>
            <person name="Kohler A."/>
            <person name="Costa M.D."/>
            <person name="Nagy L.G."/>
            <person name="Floudas D."/>
            <person name="Copeland A."/>
            <person name="Barry K.W."/>
            <person name="Cichocki N."/>
            <person name="Veneault-Fourrey C."/>
            <person name="LaButti K."/>
            <person name="Lindquist E.A."/>
            <person name="Lipzen A."/>
            <person name="Lundell T."/>
            <person name="Morin E."/>
            <person name="Murat C."/>
            <person name="Sun H."/>
            <person name="Tunlid A."/>
            <person name="Henrissat B."/>
            <person name="Grigoriev I.V."/>
            <person name="Hibbett D.S."/>
            <person name="Martin F."/>
            <person name="Nordberg H.P."/>
            <person name="Cantor M.N."/>
            <person name="Hua S.X."/>
        </authorList>
    </citation>
    <scope>NUCLEOTIDE SEQUENCE [LARGE SCALE GENOMIC DNA]</scope>
    <source>
        <strain evidence="1 2">441</strain>
    </source>
</reference>
<reference evidence="2" key="2">
    <citation type="submission" date="2015-01" db="EMBL/GenBank/DDBJ databases">
        <title>Evolutionary Origins and Diversification of the Mycorrhizal Mutualists.</title>
        <authorList>
            <consortium name="DOE Joint Genome Institute"/>
            <consortium name="Mycorrhizal Genomics Consortium"/>
            <person name="Kohler A."/>
            <person name="Kuo A."/>
            <person name="Nagy L.G."/>
            <person name="Floudas D."/>
            <person name="Copeland A."/>
            <person name="Barry K.W."/>
            <person name="Cichocki N."/>
            <person name="Veneault-Fourrey C."/>
            <person name="LaButti K."/>
            <person name="Lindquist E.A."/>
            <person name="Lipzen A."/>
            <person name="Lundell T."/>
            <person name="Morin E."/>
            <person name="Murat C."/>
            <person name="Riley R."/>
            <person name="Ohm R."/>
            <person name="Sun H."/>
            <person name="Tunlid A."/>
            <person name="Henrissat B."/>
            <person name="Grigoriev I.V."/>
            <person name="Hibbett D.S."/>
            <person name="Martin F."/>
        </authorList>
    </citation>
    <scope>NUCLEOTIDE SEQUENCE [LARGE SCALE GENOMIC DNA]</scope>
    <source>
        <strain evidence="2">441</strain>
    </source>
</reference>
<evidence type="ECO:0000313" key="2">
    <source>
        <dbReference type="Proteomes" id="UP000054018"/>
    </source>
</evidence>
<dbReference type="Proteomes" id="UP000054018">
    <property type="component" value="Unassembled WGS sequence"/>
</dbReference>
<keyword evidence="2" id="KW-1185">Reference proteome</keyword>